<dbReference type="PANTHER" id="PTHR20531:SF1">
    <property type="entry name" value="N-ALPHA-ACETYLTRANSFERASE 40"/>
    <property type="match status" value="1"/>
</dbReference>
<accession>A0A0C2IL28</accession>
<comment type="caution">
    <text evidence="14">The sequence shown here is derived from an EMBL/GenBank/DDBJ whole genome shotgun (WGS) entry which is preliminary data.</text>
</comment>
<comment type="catalytic activity">
    <reaction evidence="11">
        <text>N-terminal L-seryl-[histone H4] + acetyl-CoA = N-terminal N(alpha)-acetyl-L-seryl-[histone H4] + CoA + H(+)</text>
        <dbReference type="Rhea" id="RHEA:50596"/>
        <dbReference type="Rhea" id="RHEA-COMP:12740"/>
        <dbReference type="Rhea" id="RHEA-COMP:12743"/>
        <dbReference type="ChEBI" id="CHEBI:15378"/>
        <dbReference type="ChEBI" id="CHEBI:57287"/>
        <dbReference type="ChEBI" id="CHEBI:57288"/>
        <dbReference type="ChEBI" id="CHEBI:64738"/>
        <dbReference type="ChEBI" id="CHEBI:83690"/>
        <dbReference type="EC" id="2.3.1.257"/>
    </reaction>
</comment>
<evidence type="ECO:0000256" key="1">
    <source>
        <dbReference type="ARBA" id="ARBA00004123"/>
    </source>
</evidence>
<keyword evidence="7" id="KW-0808">Transferase</keyword>
<dbReference type="PROSITE" id="PS51186">
    <property type="entry name" value="GNAT"/>
    <property type="match status" value="1"/>
</dbReference>
<dbReference type="InterPro" id="IPR039949">
    <property type="entry name" value="NAA40"/>
</dbReference>
<dbReference type="InterPro" id="IPR016181">
    <property type="entry name" value="Acyl_CoA_acyltransferase"/>
</dbReference>
<keyword evidence="6" id="KW-0963">Cytoplasm</keyword>
<dbReference type="VEuPathDB" id="FungiDB:SPBR_05235"/>
<feature type="domain" description="N-acetyltransferase" evidence="13">
    <location>
        <begin position="107"/>
        <end position="248"/>
    </location>
</feature>
<evidence type="ECO:0000256" key="4">
    <source>
        <dbReference type="ARBA" id="ARBA00012950"/>
    </source>
</evidence>
<evidence type="ECO:0000256" key="9">
    <source>
        <dbReference type="ARBA" id="ARBA00023315"/>
    </source>
</evidence>
<evidence type="ECO:0000256" key="10">
    <source>
        <dbReference type="ARBA" id="ARBA00047821"/>
    </source>
</evidence>
<evidence type="ECO:0000313" key="15">
    <source>
        <dbReference type="Proteomes" id="UP000031575"/>
    </source>
</evidence>
<evidence type="ECO:0000256" key="2">
    <source>
        <dbReference type="ARBA" id="ARBA00004496"/>
    </source>
</evidence>
<evidence type="ECO:0000256" key="8">
    <source>
        <dbReference type="ARBA" id="ARBA00023242"/>
    </source>
</evidence>
<keyword evidence="9" id="KW-0012">Acyltransferase</keyword>
<dbReference type="Proteomes" id="UP000031575">
    <property type="component" value="Unassembled WGS sequence"/>
</dbReference>
<dbReference type="PANTHER" id="PTHR20531">
    <property type="entry name" value="N-ALPHA-ACETYLTRANSFERASE 40"/>
    <property type="match status" value="1"/>
</dbReference>
<evidence type="ECO:0000256" key="7">
    <source>
        <dbReference type="ARBA" id="ARBA00022679"/>
    </source>
</evidence>
<comment type="catalytic activity">
    <reaction evidence="10">
        <text>N-terminal L-seryl-[histone H2A] + acetyl-CoA = N-terminal N(alpha)-acetyl-L-seryl-[histone H2A] + CoA + H(+)</text>
        <dbReference type="Rhea" id="RHEA:50600"/>
        <dbReference type="Rhea" id="RHEA-COMP:12742"/>
        <dbReference type="Rhea" id="RHEA-COMP:12744"/>
        <dbReference type="ChEBI" id="CHEBI:15378"/>
        <dbReference type="ChEBI" id="CHEBI:57287"/>
        <dbReference type="ChEBI" id="CHEBI:57288"/>
        <dbReference type="ChEBI" id="CHEBI:64738"/>
        <dbReference type="ChEBI" id="CHEBI:83690"/>
        <dbReference type="EC" id="2.3.1.257"/>
    </reaction>
</comment>
<dbReference type="SUPFAM" id="SSF55729">
    <property type="entry name" value="Acyl-CoA N-acyltransferases (Nat)"/>
    <property type="match status" value="1"/>
</dbReference>
<sequence length="260" mass="29157">MAILKRRRAVTSPIDTANKKSDTEFVKSYLEPEVPNSIPWKTSWTRPGTNEVYSIRLARPANLDEATLETCYTLIETTSRGDYEGSRLRWRPNHKRQEMRLPDLRYILVRRVGHGGSVSETQEGNQADDATNDSDNSNNGIKGTDQTAARAEDVCAFTSLMPTYEEGLAVVYCFEIHVAPSLQGSGLGRVLLGFQSIVAHNLGPPVEKVMLTCFLSNERALRFYEREGFATDASAPKTRRLRHGKTFVPDYTILSKAVER</sequence>
<evidence type="ECO:0000256" key="11">
    <source>
        <dbReference type="ARBA" id="ARBA00049524"/>
    </source>
</evidence>
<comment type="subcellular location">
    <subcellularLocation>
        <location evidence="2">Cytoplasm</location>
    </subcellularLocation>
    <subcellularLocation>
        <location evidence="1">Nucleus</location>
    </subcellularLocation>
</comment>
<dbReference type="Gene3D" id="3.40.630.30">
    <property type="match status" value="1"/>
</dbReference>
<dbReference type="HOGENOM" id="CLU_051699_2_1_1"/>
<evidence type="ECO:0000259" key="13">
    <source>
        <dbReference type="PROSITE" id="PS51186"/>
    </source>
</evidence>
<dbReference type="GO" id="GO:1990189">
    <property type="term" value="F:protein N-terminal-serine acetyltransferase activity"/>
    <property type="evidence" value="ECO:0007669"/>
    <property type="project" value="UniProtKB-EC"/>
</dbReference>
<protein>
    <recommendedName>
        <fullName evidence="5">N-alpha-acetyltransferase 40</fullName>
        <ecNumber evidence="4">2.3.1.257</ecNumber>
    </recommendedName>
</protein>
<dbReference type="GeneID" id="63678433"/>
<comment type="similarity">
    <text evidence="3">Belongs to the acetyltransferase family. NAA40 subfamily.</text>
</comment>
<proteinExistence type="inferred from homology"/>
<dbReference type="GO" id="GO:0005634">
    <property type="term" value="C:nucleus"/>
    <property type="evidence" value="ECO:0007669"/>
    <property type="project" value="UniProtKB-SubCell"/>
</dbReference>
<name>A0A0C2IL28_9PEZI</name>
<dbReference type="GO" id="GO:0005737">
    <property type="term" value="C:cytoplasm"/>
    <property type="evidence" value="ECO:0007669"/>
    <property type="project" value="UniProtKB-SubCell"/>
</dbReference>
<feature type="region of interest" description="Disordered" evidence="12">
    <location>
        <begin position="116"/>
        <end position="145"/>
    </location>
</feature>
<evidence type="ECO:0000313" key="14">
    <source>
        <dbReference type="EMBL" id="KIH87675.1"/>
    </source>
</evidence>
<evidence type="ECO:0000256" key="6">
    <source>
        <dbReference type="ARBA" id="ARBA00022490"/>
    </source>
</evidence>
<dbReference type="RefSeq" id="XP_040615685.1">
    <property type="nucleotide sequence ID" value="XM_040763512.1"/>
</dbReference>
<dbReference type="AlphaFoldDB" id="A0A0C2IL28"/>
<dbReference type="InterPro" id="IPR000182">
    <property type="entry name" value="GNAT_dom"/>
</dbReference>
<dbReference type="GO" id="GO:0043998">
    <property type="term" value="F:histone H2A acetyltransferase activity"/>
    <property type="evidence" value="ECO:0007669"/>
    <property type="project" value="InterPro"/>
</dbReference>
<keyword evidence="8" id="KW-0539">Nucleus</keyword>
<dbReference type="Pfam" id="PF00583">
    <property type="entry name" value="Acetyltransf_1"/>
    <property type="match status" value="1"/>
</dbReference>
<evidence type="ECO:0000256" key="3">
    <source>
        <dbReference type="ARBA" id="ARBA00008870"/>
    </source>
</evidence>
<organism evidence="14 15">
    <name type="scientific">Sporothrix brasiliensis 5110</name>
    <dbReference type="NCBI Taxonomy" id="1398154"/>
    <lineage>
        <taxon>Eukaryota</taxon>
        <taxon>Fungi</taxon>
        <taxon>Dikarya</taxon>
        <taxon>Ascomycota</taxon>
        <taxon>Pezizomycotina</taxon>
        <taxon>Sordariomycetes</taxon>
        <taxon>Sordariomycetidae</taxon>
        <taxon>Ophiostomatales</taxon>
        <taxon>Ophiostomataceae</taxon>
        <taxon>Sporothrix</taxon>
    </lineage>
</organism>
<feature type="compositionally biased region" description="Low complexity" evidence="12">
    <location>
        <begin position="127"/>
        <end position="139"/>
    </location>
</feature>
<dbReference type="EMBL" id="AWTV01000010">
    <property type="protein sequence ID" value="KIH87675.1"/>
    <property type="molecule type" value="Genomic_DNA"/>
</dbReference>
<dbReference type="GO" id="GO:0010485">
    <property type="term" value="F:histone H4 acetyltransferase activity"/>
    <property type="evidence" value="ECO:0007669"/>
    <property type="project" value="InterPro"/>
</dbReference>
<keyword evidence="15" id="KW-1185">Reference proteome</keyword>
<evidence type="ECO:0000256" key="5">
    <source>
        <dbReference type="ARBA" id="ARBA00015043"/>
    </source>
</evidence>
<dbReference type="EC" id="2.3.1.257" evidence="4"/>
<evidence type="ECO:0000256" key="12">
    <source>
        <dbReference type="SAM" id="MobiDB-lite"/>
    </source>
</evidence>
<gene>
    <name evidence="14" type="ORF">SPBR_05235</name>
</gene>
<reference evidence="14 15" key="1">
    <citation type="journal article" date="2014" name="BMC Genomics">
        <title>Comparative genomics of the major fungal agents of human and animal Sporotrichosis: Sporothrix schenckii and Sporothrix brasiliensis.</title>
        <authorList>
            <person name="Teixeira M.M."/>
            <person name="de Almeida L.G."/>
            <person name="Kubitschek-Barreira P."/>
            <person name="Alves F.L."/>
            <person name="Kioshima E.S."/>
            <person name="Abadio A.K."/>
            <person name="Fernandes L."/>
            <person name="Derengowski L.S."/>
            <person name="Ferreira K.S."/>
            <person name="Souza R.C."/>
            <person name="Ruiz J.C."/>
            <person name="de Andrade N.C."/>
            <person name="Paes H.C."/>
            <person name="Nicola A.M."/>
            <person name="Albuquerque P."/>
            <person name="Gerber A.L."/>
            <person name="Martins V.P."/>
            <person name="Peconick L.D."/>
            <person name="Neto A.V."/>
            <person name="Chaucanez C.B."/>
            <person name="Silva P.A."/>
            <person name="Cunha O.L."/>
            <person name="de Oliveira F.F."/>
            <person name="dos Santos T.C."/>
            <person name="Barros A.L."/>
            <person name="Soares M.A."/>
            <person name="de Oliveira L.M."/>
            <person name="Marini M.M."/>
            <person name="Villalobos-Duno H."/>
            <person name="Cunha M.M."/>
            <person name="de Hoog S."/>
            <person name="da Silveira J.F."/>
            <person name="Henrissat B."/>
            <person name="Nino-Vega G.A."/>
            <person name="Cisalpino P.S."/>
            <person name="Mora-Montes H.M."/>
            <person name="Almeida S.R."/>
            <person name="Stajich J.E."/>
            <person name="Lopes-Bezerra L.M."/>
            <person name="Vasconcelos A.T."/>
            <person name="Felipe M.S."/>
        </authorList>
    </citation>
    <scope>NUCLEOTIDE SEQUENCE [LARGE SCALE GENOMIC DNA]</scope>
    <source>
        <strain evidence="14 15">5110</strain>
    </source>
</reference>
<dbReference type="OrthoDB" id="424551at2759"/>